<evidence type="ECO:0000313" key="1">
    <source>
        <dbReference type="EMBL" id="EKJ99535.1"/>
    </source>
</evidence>
<dbReference type="AlphaFoldDB" id="K5E195"/>
<comment type="caution">
    <text evidence="1">The sequence shown here is derived from an EMBL/GenBank/DDBJ whole genome shotgun (WGS) entry which is preliminary data.</text>
</comment>
<gene>
    <name evidence="1" type="ORF">RBSH_05098</name>
</gene>
<dbReference type="EMBL" id="AMCW01000142">
    <property type="protein sequence ID" value="EKJ99535.1"/>
    <property type="molecule type" value="Genomic_DNA"/>
</dbReference>
<dbReference type="Proteomes" id="UP000007993">
    <property type="component" value="Unassembled WGS sequence"/>
</dbReference>
<dbReference type="PATRIC" id="fig|993517.3.peg.5524"/>
<reference evidence="1 2" key="1">
    <citation type="journal article" date="2013" name="Mar. Genomics">
        <title>Expression of sulfatases in Rhodopirellula baltica and the diversity of sulfatases in the genus Rhodopirellula.</title>
        <authorList>
            <person name="Wegner C.E."/>
            <person name="Richter-Heitmann T."/>
            <person name="Klindworth A."/>
            <person name="Klockow C."/>
            <person name="Richter M."/>
            <person name="Achstetter T."/>
            <person name="Glockner F.O."/>
            <person name="Harder J."/>
        </authorList>
    </citation>
    <scope>NUCLEOTIDE SEQUENCE [LARGE SCALE GENOMIC DNA]</scope>
    <source>
        <strain evidence="1 2">SH28</strain>
    </source>
</reference>
<proteinExistence type="predicted"/>
<organism evidence="1 2">
    <name type="scientific">Rhodopirellula baltica SH28</name>
    <dbReference type="NCBI Taxonomy" id="993517"/>
    <lineage>
        <taxon>Bacteria</taxon>
        <taxon>Pseudomonadati</taxon>
        <taxon>Planctomycetota</taxon>
        <taxon>Planctomycetia</taxon>
        <taxon>Pirellulales</taxon>
        <taxon>Pirellulaceae</taxon>
        <taxon>Rhodopirellula</taxon>
    </lineage>
</organism>
<protein>
    <submittedName>
        <fullName evidence="1">Uncharacterized protein</fullName>
    </submittedName>
</protein>
<sequence>MSVIAPLAADNRDRGDLLCFVGYSVACGHLQGADAIPDFLRRAYESAQQDAVPLISASIPFTKETENTASELRHMMSALAACRGYPELAFMLADMDCSIECPNCDGLIEPFESNLNLLAEQ</sequence>
<name>K5E195_RHOBT</name>
<accession>K5E195</accession>
<evidence type="ECO:0000313" key="2">
    <source>
        <dbReference type="Proteomes" id="UP000007993"/>
    </source>
</evidence>